<sequence>MVVVNTGVTGQRGAPPSTAAPVTGAPPPTTVRRLAGGRNTAVDRY</sequence>
<reference evidence="2 3" key="1">
    <citation type="journal article" date="2018" name="Front. Plant Sci.">
        <title>Red Clover (Trifolium pratense) and Zigzag Clover (T. medium) - A Picture of Genomic Similarities and Differences.</title>
        <authorList>
            <person name="Dluhosova J."/>
            <person name="Istvanek J."/>
            <person name="Nedelnik J."/>
            <person name="Repkova J."/>
        </authorList>
    </citation>
    <scope>NUCLEOTIDE SEQUENCE [LARGE SCALE GENOMIC DNA]</scope>
    <source>
        <strain evidence="3">cv. 10/8</strain>
        <tissue evidence="2">Leaf</tissue>
    </source>
</reference>
<organism evidence="2 3">
    <name type="scientific">Trifolium medium</name>
    <dbReference type="NCBI Taxonomy" id="97028"/>
    <lineage>
        <taxon>Eukaryota</taxon>
        <taxon>Viridiplantae</taxon>
        <taxon>Streptophyta</taxon>
        <taxon>Embryophyta</taxon>
        <taxon>Tracheophyta</taxon>
        <taxon>Spermatophyta</taxon>
        <taxon>Magnoliopsida</taxon>
        <taxon>eudicotyledons</taxon>
        <taxon>Gunneridae</taxon>
        <taxon>Pentapetalae</taxon>
        <taxon>rosids</taxon>
        <taxon>fabids</taxon>
        <taxon>Fabales</taxon>
        <taxon>Fabaceae</taxon>
        <taxon>Papilionoideae</taxon>
        <taxon>50 kb inversion clade</taxon>
        <taxon>NPAAA clade</taxon>
        <taxon>Hologalegina</taxon>
        <taxon>IRL clade</taxon>
        <taxon>Trifolieae</taxon>
        <taxon>Trifolium</taxon>
    </lineage>
</organism>
<feature type="compositionally biased region" description="Low complexity" evidence="1">
    <location>
        <begin position="13"/>
        <end position="23"/>
    </location>
</feature>
<name>A0A392RNX9_9FABA</name>
<comment type="caution">
    <text evidence="2">The sequence shown here is derived from an EMBL/GenBank/DDBJ whole genome shotgun (WGS) entry which is preliminary data.</text>
</comment>
<evidence type="ECO:0000313" key="3">
    <source>
        <dbReference type="Proteomes" id="UP000265520"/>
    </source>
</evidence>
<dbReference type="Proteomes" id="UP000265520">
    <property type="component" value="Unassembled WGS sequence"/>
</dbReference>
<proteinExistence type="predicted"/>
<protein>
    <submittedName>
        <fullName evidence="2">Uncharacterized protein</fullName>
    </submittedName>
</protein>
<evidence type="ECO:0000256" key="1">
    <source>
        <dbReference type="SAM" id="MobiDB-lite"/>
    </source>
</evidence>
<feature type="non-terminal residue" evidence="2">
    <location>
        <position position="45"/>
    </location>
</feature>
<feature type="region of interest" description="Disordered" evidence="1">
    <location>
        <begin position="1"/>
        <end position="45"/>
    </location>
</feature>
<keyword evidence="3" id="KW-1185">Reference proteome</keyword>
<accession>A0A392RNX9</accession>
<dbReference type="AlphaFoldDB" id="A0A392RNX9"/>
<evidence type="ECO:0000313" key="2">
    <source>
        <dbReference type="EMBL" id="MCI37265.1"/>
    </source>
</evidence>
<dbReference type="EMBL" id="LXQA010242666">
    <property type="protein sequence ID" value="MCI37265.1"/>
    <property type="molecule type" value="Genomic_DNA"/>
</dbReference>